<dbReference type="Pfam" id="PF00593">
    <property type="entry name" value="TonB_dep_Rec_b-barrel"/>
    <property type="match status" value="1"/>
</dbReference>
<dbReference type="GO" id="GO:0009279">
    <property type="term" value="C:cell outer membrane"/>
    <property type="evidence" value="ECO:0007669"/>
    <property type="project" value="UniProtKB-SubCell"/>
</dbReference>
<keyword evidence="6 8" id="KW-0472">Membrane</keyword>
<sequence>MNKNFIGLCAAILAYTGAVAQEEVNIQHLDEVVVSDSRFELSRENSGKTVIKISSEEIKRSQGKTIAEIINSKSGFSLAGSNGKEGTVLGVYARGGRGRQVLVLVDGVRISDPSSVNQEYDLRLLSTSNIESIEIIKGAASTLYGTNAATAVINITTKKVSENKISGNFQSSMGTNHTSEDQNYDIADFSNNVSINGTLNKFSYNVGFSNRYSEGMSALVTPNNEEDDFSNFAADLKLGYAFSDEFKIRVYANQTKTRAEFDEAYGMIDAPYVFLSEQNRAGLSAEYKYNKGALVLNTAFSEYESDIEDGFPTIYKGKNRVLDFYNKYSFNNNLHTILGLNYIHDETEYSEVQDFNIVDPYVNMVYVSDFGFNLNTGMRANNHSEYGSHFVYNVNPSFTIKNSNGYVKVMGSYATSYITPSLNQLFGNFGANADLKPEENRTVEGGLEYALNTDFRISALYFNRKEKNFVYYGNAGYENADTTIDASGVEVELNWTPITNFNLGANYTFTEREGDNAIRLPKHKLNAFLGYDFSKRTNANLNFSMTGKRTDTDFGTFPSVNVDLASYSLLDFYIAHEVIANKLSFFLNASNLLNEAYTEILGYTTKGRNIRLGLNLNL</sequence>
<dbReference type="Gene3D" id="2.40.170.20">
    <property type="entry name" value="TonB-dependent receptor, beta-barrel domain"/>
    <property type="match status" value="1"/>
</dbReference>
<evidence type="ECO:0000256" key="3">
    <source>
        <dbReference type="ARBA" id="ARBA00022452"/>
    </source>
</evidence>
<evidence type="ECO:0000256" key="8">
    <source>
        <dbReference type="PROSITE-ProRule" id="PRU01360"/>
    </source>
</evidence>
<keyword evidence="3 8" id="KW-1134">Transmembrane beta strand</keyword>
<dbReference type="Gene3D" id="2.170.130.10">
    <property type="entry name" value="TonB-dependent receptor, plug domain"/>
    <property type="match status" value="1"/>
</dbReference>
<dbReference type="SUPFAM" id="SSF56935">
    <property type="entry name" value="Porins"/>
    <property type="match status" value="1"/>
</dbReference>
<dbReference type="InterPro" id="IPR012910">
    <property type="entry name" value="Plug_dom"/>
</dbReference>
<reference evidence="12" key="1">
    <citation type="journal article" date="2014" name="Int. J. Syst. Evol. Microbiol.">
        <title>Complete genome sequence of Corynebacterium casei LMG S-19264T (=DSM 44701T), isolated from a smear-ripened cheese.</title>
        <authorList>
            <consortium name="US DOE Joint Genome Institute (JGI-PGF)"/>
            <person name="Walter F."/>
            <person name="Albersmeier A."/>
            <person name="Kalinowski J."/>
            <person name="Ruckert C."/>
        </authorList>
    </citation>
    <scope>NUCLEOTIDE SEQUENCE</scope>
    <source>
        <strain evidence="12">KCTC 12113</strain>
    </source>
</reference>
<dbReference type="InterPro" id="IPR039426">
    <property type="entry name" value="TonB-dep_rcpt-like"/>
</dbReference>
<proteinExistence type="inferred from homology"/>
<dbReference type="PANTHER" id="PTHR30069:SF50">
    <property type="entry name" value="TONB-DEPENDENT RECEPTOR HI_1217-RELATED"/>
    <property type="match status" value="1"/>
</dbReference>
<dbReference type="AlphaFoldDB" id="A0A918J0B5"/>
<dbReference type="Pfam" id="PF07715">
    <property type="entry name" value="Plug"/>
    <property type="match status" value="1"/>
</dbReference>
<dbReference type="InterPro" id="IPR000531">
    <property type="entry name" value="Beta-barrel_TonB"/>
</dbReference>
<keyword evidence="2 8" id="KW-0813">Transport</keyword>
<dbReference type="GO" id="GO:0015344">
    <property type="term" value="F:siderophore uptake transmembrane transporter activity"/>
    <property type="evidence" value="ECO:0007669"/>
    <property type="project" value="TreeGrafter"/>
</dbReference>
<gene>
    <name evidence="12" type="ORF">GCM10007383_26640</name>
</gene>
<dbReference type="GO" id="GO:0044718">
    <property type="term" value="P:siderophore transmembrane transport"/>
    <property type="evidence" value="ECO:0007669"/>
    <property type="project" value="TreeGrafter"/>
</dbReference>
<evidence type="ECO:0000256" key="7">
    <source>
        <dbReference type="ARBA" id="ARBA00023237"/>
    </source>
</evidence>
<keyword evidence="5 9" id="KW-0798">TonB box</keyword>
<evidence type="ECO:0000259" key="10">
    <source>
        <dbReference type="Pfam" id="PF00593"/>
    </source>
</evidence>
<keyword evidence="4 8" id="KW-0812">Transmembrane</keyword>
<evidence type="ECO:0000256" key="2">
    <source>
        <dbReference type="ARBA" id="ARBA00022448"/>
    </source>
</evidence>
<evidence type="ECO:0000256" key="5">
    <source>
        <dbReference type="ARBA" id="ARBA00023077"/>
    </source>
</evidence>
<organism evidence="12 13">
    <name type="scientific">Arenibacter certesii</name>
    <dbReference type="NCBI Taxonomy" id="228955"/>
    <lineage>
        <taxon>Bacteria</taxon>
        <taxon>Pseudomonadati</taxon>
        <taxon>Bacteroidota</taxon>
        <taxon>Flavobacteriia</taxon>
        <taxon>Flavobacteriales</taxon>
        <taxon>Flavobacteriaceae</taxon>
        <taxon>Arenibacter</taxon>
    </lineage>
</organism>
<accession>A0A918J0B5</accession>
<evidence type="ECO:0000256" key="4">
    <source>
        <dbReference type="ARBA" id="ARBA00022692"/>
    </source>
</evidence>
<keyword evidence="7 8" id="KW-0998">Cell outer membrane</keyword>
<evidence type="ECO:0000313" key="13">
    <source>
        <dbReference type="Proteomes" id="UP000634668"/>
    </source>
</evidence>
<evidence type="ECO:0000313" key="12">
    <source>
        <dbReference type="EMBL" id="GGW40560.1"/>
    </source>
</evidence>
<protein>
    <submittedName>
        <fullName evidence="12">Outer membrane protein</fullName>
    </submittedName>
</protein>
<comment type="similarity">
    <text evidence="8 9">Belongs to the TonB-dependent receptor family.</text>
</comment>
<feature type="domain" description="TonB-dependent receptor plug" evidence="11">
    <location>
        <begin position="45"/>
        <end position="151"/>
    </location>
</feature>
<evidence type="ECO:0000256" key="1">
    <source>
        <dbReference type="ARBA" id="ARBA00004571"/>
    </source>
</evidence>
<comment type="caution">
    <text evidence="12">The sequence shown here is derived from an EMBL/GenBank/DDBJ whole genome shotgun (WGS) entry which is preliminary data.</text>
</comment>
<dbReference type="PROSITE" id="PS52016">
    <property type="entry name" value="TONB_DEPENDENT_REC_3"/>
    <property type="match status" value="1"/>
</dbReference>
<evidence type="ECO:0000256" key="6">
    <source>
        <dbReference type="ARBA" id="ARBA00023136"/>
    </source>
</evidence>
<name>A0A918J0B5_9FLAO</name>
<comment type="subcellular location">
    <subcellularLocation>
        <location evidence="1 8">Cell outer membrane</location>
        <topology evidence="1 8">Multi-pass membrane protein</topology>
    </subcellularLocation>
</comment>
<keyword evidence="13" id="KW-1185">Reference proteome</keyword>
<dbReference type="InterPro" id="IPR036942">
    <property type="entry name" value="Beta-barrel_TonB_sf"/>
</dbReference>
<dbReference type="InterPro" id="IPR037066">
    <property type="entry name" value="Plug_dom_sf"/>
</dbReference>
<feature type="domain" description="TonB-dependent receptor-like beta-barrel" evidence="10">
    <location>
        <begin position="175"/>
        <end position="592"/>
    </location>
</feature>
<dbReference type="PANTHER" id="PTHR30069">
    <property type="entry name" value="TONB-DEPENDENT OUTER MEMBRANE RECEPTOR"/>
    <property type="match status" value="1"/>
</dbReference>
<evidence type="ECO:0000259" key="11">
    <source>
        <dbReference type="Pfam" id="PF07715"/>
    </source>
</evidence>
<dbReference type="Proteomes" id="UP000634668">
    <property type="component" value="Unassembled WGS sequence"/>
</dbReference>
<evidence type="ECO:0000256" key="9">
    <source>
        <dbReference type="RuleBase" id="RU003357"/>
    </source>
</evidence>
<dbReference type="EMBL" id="BMWP01000019">
    <property type="protein sequence ID" value="GGW40560.1"/>
    <property type="molecule type" value="Genomic_DNA"/>
</dbReference>
<dbReference type="RefSeq" id="WP_026813893.1">
    <property type="nucleotide sequence ID" value="NZ_BMWP01000019.1"/>
</dbReference>
<reference evidence="12" key="2">
    <citation type="submission" date="2020-09" db="EMBL/GenBank/DDBJ databases">
        <authorList>
            <person name="Sun Q."/>
            <person name="Kim S."/>
        </authorList>
    </citation>
    <scope>NUCLEOTIDE SEQUENCE</scope>
    <source>
        <strain evidence="12">KCTC 12113</strain>
    </source>
</reference>